<keyword evidence="2" id="KW-1133">Transmembrane helix</keyword>
<feature type="transmembrane region" description="Helical" evidence="2">
    <location>
        <begin position="15"/>
        <end position="33"/>
    </location>
</feature>
<keyword evidence="2" id="KW-0472">Membrane</keyword>
<dbReference type="InterPro" id="IPR036259">
    <property type="entry name" value="MFS_trans_sf"/>
</dbReference>
<name>A0A8C6RBP7_NANGA</name>
<dbReference type="AlphaFoldDB" id="A0A8C6RBP7"/>
<dbReference type="Ensembl" id="ENSNGAT00000022252.1">
    <property type="protein sequence ID" value="ENSNGAP00000016631.1"/>
    <property type="gene ID" value="ENSNGAG00000017306.1"/>
</dbReference>
<dbReference type="Gene3D" id="1.20.1250.20">
    <property type="entry name" value="MFS general substrate transporter like domains"/>
    <property type="match status" value="1"/>
</dbReference>
<reference evidence="3" key="1">
    <citation type="submission" date="2025-08" db="UniProtKB">
        <authorList>
            <consortium name="Ensembl"/>
        </authorList>
    </citation>
    <scope>IDENTIFICATION</scope>
</reference>
<comment type="subcellular location">
    <subcellularLocation>
        <location evidence="1">Membrane</location>
        <topology evidence="1">Multi-pass membrane protein</topology>
    </subcellularLocation>
</comment>
<evidence type="ECO:0008006" key="5">
    <source>
        <dbReference type="Google" id="ProtNLM"/>
    </source>
</evidence>
<protein>
    <recommendedName>
        <fullName evidence="5">Solute carrier family 15 member 5</fullName>
    </recommendedName>
</protein>
<keyword evidence="4" id="KW-1185">Reference proteome</keyword>
<proteinExistence type="predicted"/>
<dbReference type="GO" id="GO:0016020">
    <property type="term" value="C:membrane"/>
    <property type="evidence" value="ECO:0007669"/>
    <property type="project" value="UniProtKB-SubCell"/>
</dbReference>
<organism evidence="3 4">
    <name type="scientific">Nannospalax galili</name>
    <name type="common">Northern Israeli blind subterranean mole rat</name>
    <name type="synonym">Spalax galili</name>
    <dbReference type="NCBI Taxonomy" id="1026970"/>
    <lineage>
        <taxon>Eukaryota</taxon>
        <taxon>Metazoa</taxon>
        <taxon>Chordata</taxon>
        <taxon>Craniata</taxon>
        <taxon>Vertebrata</taxon>
        <taxon>Euteleostomi</taxon>
        <taxon>Mammalia</taxon>
        <taxon>Eutheria</taxon>
        <taxon>Euarchontoglires</taxon>
        <taxon>Glires</taxon>
        <taxon>Rodentia</taxon>
        <taxon>Myomorpha</taxon>
        <taxon>Muroidea</taxon>
        <taxon>Spalacidae</taxon>
        <taxon>Spalacinae</taxon>
        <taxon>Nannospalax</taxon>
    </lineage>
</organism>
<dbReference type="Proteomes" id="UP000694381">
    <property type="component" value="Unassembled WGS sequence"/>
</dbReference>
<accession>A0A8C6RBP7</accession>
<sequence>SGHYSEFQVKDTKSVFSTLFPVFSLQLIYRMCIMQAPSGYYLQTMNSNLNLGGFLLPIALMNAISILPLLILAPFMDYFSTCLLPWKRDGPFLSACIRAVTFKGGKWRQC</sequence>
<evidence type="ECO:0000256" key="2">
    <source>
        <dbReference type="SAM" id="Phobius"/>
    </source>
</evidence>
<feature type="transmembrane region" description="Helical" evidence="2">
    <location>
        <begin position="54"/>
        <end position="76"/>
    </location>
</feature>
<evidence type="ECO:0000313" key="4">
    <source>
        <dbReference type="Proteomes" id="UP000694381"/>
    </source>
</evidence>
<evidence type="ECO:0000256" key="1">
    <source>
        <dbReference type="ARBA" id="ARBA00004141"/>
    </source>
</evidence>
<gene>
    <name evidence="3" type="primary">Slc15a5</name>
</gene>
<reference evidence="3" key="2">
    <citation type="submission" date="2025-09" db="UniProtKB">
        <authorList>
            <consortium name="Ensembl"/>
        </authorList>
    </citation>
    <scope>IDENTIFICATION</scope>
</reference>
<dbReference type="GeneTree" id="ENSGT00940000158916"/>
<keyword evidence="2" id="KW-0812">Transmembrane</keyword>
<evidence type="ECO:0000313" key="3">
    <source>
        <dbReference type="Ensembl" id="ENSNGAP00000016631.1"/>
    </source>
</evidence>